<evidence type="ECO:0000259" key="2">
    <source>
        <dbReference type="PROSITE" id="PS51857"/>
    </source>
</evidence>
<reference evidence="3" key="1">
    <citation type="submission" date="2023-10" db="EMBL/GenBank/DDBJ databases">
        <authorList>
            <person name="Chen Y."/>
            <person name="Shah S."/>
            <person name="Dougan E. K."/>
            <person name="Thang M."/>
            <person name="Chan C."/>
        </authorList>
    </citation>
    <scope>NUCLEOTIDE SEQUENCE [LARGE SCALE GENOMIC DNA]</scope>
</reference>
<feature type="region of interest" description="Disordered" evidence="1">
    <location>
        <begin position="24"/>
        <end position="43"/>
    </location>
</feature>
<accession>A0ABN9WIL3</accession>
<keyword evidence="4" id="KW-1185">Reference proteome</keyword>
<sequence length="1740" mass="188185">GVGAMRLEVEPDLLHDDGANASAIWRDPPIRTPSTRLPARPHNSRRGCVFSAMAAAESEAPPLAPGRRLLEALPAPLSGDAVREFLQPYGFNPKEDVRRRGLAPGRRPSEDGHEWASQWSELPELTIRVVDQVKSGGHNYYSLDCALARQGEWHSPYLVWSSGCRLSQLREGLHDPVVRAFGGAYRDRFAGVSFAHRIGSWPGNQGRVAAWCDRLARSLDRTCRPSLVAQVLLVLGVPPPPRIQEGWGDEVAPASLPGIQSGLVTNMQIPIYLMRNGGSGPRGAWMLPLVLGGAVAATIAYLHRCPAAPECPSCSLTCPARPSFTCPPPAAVSCPACPTLVCPAVADEAPRAAPEGRAEAPRSWPACAACEQPAEPERAARSLGDVRYGDDVPGDVATAAAVRGRDLDTLADGSALFVEEVPAAELEDFMGRAVAADARVMPVMRTGARREETWAVMAARGREVNFGRDWRVTGPRTTFWCIKFINNEGMSIDGQHDRLRAVAKLEPTQWRVQEHFQCTQYIRPLLLYDQCDGTNLQAFEVIFCRMQTIEYSYLEKVREREGASQSGKLSIEEQTHSAGSTRISSSLMVRPVSLEFVRKEVEHEAALAKNLRKAREEKEAFKKGKKDGQGVDTSEALRRLRAPGFYGSDEDAKLGNYNPDLLSLPSAGSHAVPLADLRGAGGRRRVAEFVRDSVLPAGPALERRKTRGVRAPYSDPALRQPRVWSDFVSRLHRGGLLDFACDRGRESVEFFCVPKKYVDNFAAISTVASKVHRLASAVVQGFREAGLVATADVDSPGEDLARDRTVLGWDISCRAAVLRPTRARVWRARLRVRAALRRGRISGKILERLAGHMGFTSLVRRESLSVFDALFAFIRRFYPEEAPLWPSVINELTIWEGIAPLLWRNLKAAAAAAVSDDPEVQWLSGVHDNGSGGLWDVDGGPPPAGSAAAVLGCGLGDSRDAVFREVPLKLLRRDWKIVGRYKWNVEGPMPILEGQAILYALRHALRNVQNFGRRIAVLGDALVAACAVSKGRSDSRAMLKVTQSVAALCLATGCVLHCRWLPSEWNVADGPSRGLAVPSVPQPLSLSKPREVEWLRSAGQPAPAQRPRPAAGGDAAASVAVDRPPADWVGFGALGEGQPDAGASRFDPIFIGGVSFAGRSQQRAGGCAPSGAAGAGASSCPGRLMPEGELDTDQTLSQFLDEMYLDGAHVSLGQRMLAAVLFHQSALSKAGGARMARSRRALKGWQRLAPAGSRLGAPYEVMCMIVTWMWAHGLWEEGLVTWLTFEMYYRPNEPFTLRARDIAPPVAGSRAGGSWSLTLRAREHGVASKTQEFDQAQLLDLDRQAALGPALGAMLEARFGPQWRQAVLKRPAGAAAAPPLFTISSTQAGQAFDRAVQATPALREPLRAPAFVEILSGSGRPGRAAAHEGLQVLWWDISFGDAYDLTLGKNQNLLLGWLAGGLIIGFHVALPCQTYSRIRDRGGGPPPLRCLGSRRMCARTGEPHQQLVGKRQGYGFIHAVPGVSKDVYFKVVDGEVLSKGEQVNFVLNWSKDGKPQAANISRALSEGEQTRGTIKSFNAKNGYGFVSVEGSSRDVYFKDSALPQGLEAAAADGSLVGTAVRFVVKLAADGKPQLRDLVLEGETVSYAPAAPQQGAKRKAWTPAEPAAAKRPRVATAPTPAGPRAGPRTRPSCSCTAWSSRSTLRRVTASSAATRWRATSGSGRPPSRRSTRAPRSWPARR</sequence>
<evidence type="ECO:0000313" key="3">
    <source>
        <dbReference type="EMBL" id="CAK0884993.1"/>
    </source>
</evidence>
<feature type="compositionally biased region" description="Basic residues" evidence="1">
    <location>
        <begin position="1725"/>
        <end position="1740"/>
    </location>
</feature>
<dbReference type="InterPro" id="IPR002059">
    <property type="entry name" value="CSP_DNA-bd"/>
</dbReference>
<gene>
    <name evidence="3" type="ORF">PCOR1329_LOCUS66728</name>
</gene>
<dbReference type="SUPFAM" id="SSF50249">
    <property type="entry name" value="Nucleic acid-binding proteins"/>
    <property type="match status" value="1"/>
</dbReference>
<dbReference type="Proteomes" id="UP001189429">
    <property type="component" value="Unassembled WGS sequence"/>
</dbReference>
<proteinExistence type="predicted"/>
<comment type="caution">
    <text evidence="3">The sequence shown here is derived from an EMBL/GenBank/DDBJ whole genome shotgun (WGS) entry which is preliminary data.</text>
</comment>
<feature type="compositionally biased region" description="Low complexity" evidence="1">
    <location>
        <begin position="1665"/>
        <end position="1690"/>
    </location>
</feature>
<feature type="domain" description="CSD" evidence="2">
    <location>
        <begin position="1569"/>
        <end position="1639"/>
    </location>
</feature>
<evidence type="ECO:0000256" key="1">
    <source>
        <dbReference type="SAM" id="MobiDB-lite"/>
    </source>
</evidence>
<dbReference type="PROSITE" id="PS51857">
    <property type="entry name" value="CSD_2"/>
    <property type="match status" value="1"/>
</dbReference>
<dbReference type="Gene3D" id="2.40.50.140">
    <property type="entry name" value="Nucleic acid-binding proteins"/>
    <property type="match status" value="2"/>
</dbReference>
<name>A0ABN9WIL3_9DINO</name>
<feature type="region of interest" description="Disordered" evidence="1">
    <location>
        <begin position="1649"/>
        <end position="1740"/>
    </location>
</feature>
<protein>
    <recommendedName>
        <fullName evidence="2">CSD domain-containing protein</fullName>
    </recommendedName>
</protein>
<feature type="region of interest" description="Disordered" evidence="1">
    <location>
        <begin position="96"/>
        <end position="115"/>
    </location>
</feature>
<dbReference type="InterPro" id="IPR012340">
    <property type="entry name" value="NA-bd_OB-fold"/>
</dbReference>
<feature type="compositionally biased region" description="Low complexity" evidence="1">
    <location>
        <begin position="1698"/>
        <end position="1724"/>
    </location>
</feature>
<dbReference type="EMBL" id="CAUYUJ010018614">
    <property type="protein sequence ID" value="CAK0884993.1"/>
    <property type="molecule type" value="Genomic_DNA"/>
</dbReference>
<feature type="non-terminal residue" evidence="3">
    <location>
        <position position="1"/>
    </location>
</feature>
<evidence type="ECO:0000313" key="4">
    <source>
        <dbReference type="Proteomes" id="UP001189429"/>
    </source>
</evidence>
<feature type="region of interest" description="Disordered" evidence="1">
    <location>
        <begin position="1098"/>
        <end position="1117"/>
    </location>
</feature>
<organism evidence="3 4">
    <name type="scientific">Prorocentrum cordatum</name>
    <dbReference type="NCBI Taxonomy" id="2364126"/>
    <lineage>
        <taxon>Eukaryota</taxon>
        <taxon>Sar</taxon>
        <taxon>Alveolata</taxon>
        <taxon>Dinophyceae</taxon>
        <taxon>Prorocentrales</taxon>
        <taxon>Prorocentraceae</taxon>
        <taxon>Prorocentrum</taxon>
    </lineage>
</organism>